<dbReference type="EMBL" id="CYTV01000020">
    <property type="protein sequence ID" value="CUJ17098.1"/>
    <property type="molecule type" value="Genomic_DNA"/>
</dbReference>
<sequence>MSNLSQAQQQDVQYQLHSYTNAVKHAQVGPRIMTRGEGIYVYDDKGNRYLEGMSGLWSVAVGFGEPRLVDAAARQLQELPYYHTFTHKSHPSVIELSQRLIDYTEGRMARAFFTNSGSEANDTVVKLVWYYSNALGRENKKKIIARQRGYHGVTVASASLTGLAGNHKGFDLPLPQILHTACPHYYRHGLPGESEEDFATRMADELEALILREGPDTVAAFIGEPVMGAGGVIVPPRTYWQKIQAVCRKYDILVIADEVITGFGRLGKRFGSDVFGIEPDLMVLSKQITSSYQPLGAVLINAKVADVIEEYSGRLGTFGHGYTASGHPVATAVALENLRIIDERGLIAHGAEMGEILRQELHALADHPLVGEIRSVGLIAGVELVADKARRTPFEPLGSAGAYAYERAHDHGLIVRGIQDTIAFCPPLIITAAQVRDMVARFARVLDDTAAHLGHQR</sequence>
<comment type="cofactor">
    <cofactor evidence="1">
        <name>pyridoxal 5'-phosphate</name>
        <dbReference type="ChEBI" id="CHEBI:597326"/>
    </cofactor>
</comment>
<dbReference type="NCBIfam" id="NF005682">
    <property type="entry name" value="PRK07480.1"/>
    <property type="match status" value="1"/>
</dbReference>
<reference evidence="8 9" key="1">
    <citation type="submission" date="2015-09" db="EMBL/GenBank/DDBJ databases">
        <authorList>
            <person name="Jackson K.R."/>
            <person name="Lunt B.L."/>
            <person name="Fisher J.N.B."/>
            <person name="Gardner A.V."/>
            <person name="Bailey M.E."/>
            <person name="Deus L.M."/>
            <person name="Earl A.S."/>
            <person name="Gibby P.D."/>
            <person name="Hartmann K.A."/>
            <person name="Liu J.E."/>
            <person name="Manci A.M."/>
            <person name="Nielsen D.A."/>
            <person name="Solomon M.B."/>
            <person name="Breakwell D.P."/>
            <person name="Burnett S.H."/>
            <person name="Grose J.H."/>
        </authorList>
    </citation>
    <scope>NUCLEOTIDE SEQUENCE [LARGE SCALE GENOMIC DNA]</scope>
    <source>
        <strain evidence="8 9">2789STDY5608636</strain>
    </source>
</reference>
<dbReference type="PANTHER" id="PTHR42684:SF3">
    <property type="entry name" value="ADENOSYLMETHIONINE-8-AMINO-7-OXONONANOATE AMINOTRANSFERASE"/>
    <property type="match status" value="1"/>
</dbReference>
<dbReference type="EMBL" id="CP016440">
    <property type="protein sequence ID" value="ANY15702.1"/>
    <property type="molecule type" value="Genomic_DNA"/>
</dbReference>
<evidence type="ECO:0000313" key="9">
    <source>
        <dbReference type="Proteomes" id="UP000053096"/>
    </source>
</evidence>
<dbReference type="InterPro" id="IPR005814">
    <property type="entry name" value="Aminotrans_3"/>
</dbReference>
<keyword evidence="5 6" id="KW-0663">Pyridoxal phosphate</keyword>
<dbReference type="GO" id="GO:0009102">
    <property type="term" value="P:biotin biosynthetic process"/>
    <property type="evidence" value="ECO:0007669"/>
    <property type="project" value="TreeGrafter"/>
</dbReference>
<accession>A0A0J6BQ64</accession>
<dbReference type="AlphaFoldDB" id="A0A0J6BQ64"/>
<evidence type="ECO:0000256" key="4">
    <source>
        <dbReference type="ARBA" id="ARBA00022679"/>
    </source>
</evidence>
<dbReference type="PROSITE" id="PS00600">
    <property type="entry name" value="AA_TRANSFER_CLASS_3"/>
    <property type="match status" value="1"/>
</dbReference>
<dbReference type="InterPro" id="IPR015421">
    <property type="entry name" value="PyrdxlP-dep_Trfase_major"/>
</dbReference>
<comment type="similarity">
    <text evidence="2 6">Belongs to the class-III pyridoxal-phosphate-dependent aminotransferase family.</text>
</comment>
<organism evidence="8 9">
    <name type="scientific">Bordetella pseudohinzii</name>
    <dbReference type="NCBI Taxonomy" id="1331258"/>
    <lineage>
        <taxon>Bacteria</taxon>
        <taxon>Pseudomonadati</taxon>
        <taxon>Pseudomonadota</taxon>
        <taxon>Betaproteobacteria</taxon>
        <taxon>Burkholderiales</taxon>
        <taxon>Alcaligenaceae</taxon>
        <taxon>Bordetella</taxon>
    </lineage>
</organism>
<dbReference type="NCBIfam" id="NF004767">
    <property type="entry name" value="PRK06105.1"/>
    <property type="match status" value="1"/>
</dbReference>
<reference evidence="7 10" key="2">
    <citation type="submission" date="2016-07" db="EMBL/GenBank/DDBJ databases">
        <title>Complete genome sequences of Bordetella pseudohinzii.</title>
        <authorList>
            <person name="Spilker T."/>
            <person name="Darrah R."/>
            <person name="LiPuma J.J."/>
        </authorList>
    </citation>
    <scope>NUCLEOTIDE SEQUENCE [LARGE SCALE GENOMIC DNA]</scope>
    <source>
        <strain evidence="7 10">HI4681</strain>
    </source>
</reference>
<name>A0A0J6BQ64_9BORD</name>
<dbReference type="PIRSF" id="PIRSF000521">
    <property type="entry name" value="Transaminase_4ab_Lys_Orn"/>
    <property type="match status" value="1"/>
</dbReference>
<evidence type="ECO:0000256" key="3">
    <source>
        <dbReference type="ARBA" id="ARBA00022576"/>
    </source>
</evidence>
<dbReference type="RefSeq" id="WP_043209568.1">
    <property type="nucleotide sequence ID" value="NZ_CAJGUP010000007.1"/>
</dbReference>
<evidence type="ECO:0000313" key="7">
    <source>
        <dbReference type="EMBL" id="ANY15702.1"/>
    </source>
</evidence>
<evidence type="ECO:0000256" key="2">
    <source>
        <dbReference type="ARBA" id="ARBA00008954"/>
    </source>
</evidence>
<dbReference type="FunFam" id="3.40.640.10:FF:000014">
    <property type="entry name" value="Adenosylmethionine-8-amino-7-oxononanoate aminotransferase, probable"/>
    <property type="match status" value="1"/>
</dbReference>
<protein>
    <submittedName>
        <fullName evidence="7 8">Aminotransferase</fullName>
        <ecNumber evidence="8">2.6.1.77</ecNumber>
    </submittedName>
</protein>
<keyword evidence="4 8" id="KW-0808">Transferase</keyword>
<evidence type="ECO:0000313" key="10">
    <source>
        <dbReference type="Proteomes" id="UP000092950"/>
    </source>
</evidence>
<dbReference type="PANTHER" id="PTHR42684">
    <property type="entry name" value="ADENOSYLMETHIONINE-8-AMINO-7-OXONONANOATE AMINOTRANSFERASE"/>
    <property type="match status" value="1"/>
</dbReference>
<dbReference type="Pfam" id="PF00202">
    <property type="entry name" value="Aminotran_3"/>
    <property type="match status" value="1"/>
</dbReference>
<dbReference type="GO" id="GO:0009448">
    <property type="term" value="P:gamma-aminobutyric acid metabolic process"/>
    <property type="evidence" value="ECO:0007669"/>
    <property type="project" value="TreeGrafter"/>
</dbReference>
<dbReference type="GO" id="GO:0031299">
    <property type="term" value="F:taurine-pyruvate aminotransferase activity"/>
    <property type="evidence" value="ECO:0007669"/>
    <property type="project" value="UniProtKB-EC"/>
</dbReference>
<dbReference type="Proteomes" id="UP000092950">
    <property type="component" value="Chromosome"/>
</dbReference>
<keyword evidence="3 8" id="KW-0032">Aminotransferase</keyword>
<dbReference type="InterPro" id="IPR049704">
    <property type="entry name" value="Aminotrans_3_PPA_site"/>
</dbReference>
<evidence type="ECO:0000256" key="6">
    <source>
        <dbReference type="RuleBase" id="RU003560"/>
    </source>
</evidence>
<dbReference type="EC" id="2.6.1.77" evidence="8"/>
<accession>A0A0M7I3R4</accession>
<dbReference type="Proteomes" id="UP000053096">
    <property type="component" value="Unassembled WGS sequence"/>
</dbReference>
<evidence type="ECO:0000256" key="1">
    <source>
        <dbReference type="ARBA" id="ARBA00001933"/>
    </source>
</evidence>
<dbReference type="CDD" id="cd00610">
    <property type="entry name" value="OAT_like"/>
    <property type="match status" value="1"/>
</dbReference>
<dbReference type="GO" id="GO:0004015">
    <property type="term" value="F:adenosylmethionine-8-amino-7-oxononanoate transaminase activity"/>
    <property type="evidence" value="ECO:0007669"/>
    <property type="project" value="TreeGrafter"/>
</dbReference>
<dbReference type="Gene3D" id="3.90.1150.10">
    <property type="entry name" value="Aspartate Aminotransferase, domain 1"/>
    <property type="match status" value="1"/>
</dbReference>
<evidence type="ECO:0000256" key="5">
    <source>
        <dbReference type="ARBA" id="ARBA00022898"/>
    </source>
</evidence>
<dbReference type="Gene3D" id="3.40.640.10">
    <property type="entry name" value="Type I PLP-dependent aspartate aminotransferase-like (Major domain)"/>
    <property type="match status" value="1"/>
</dbReference>
<proteinExistence type="inferred from homology"/>
<dbReference type="OrthoDB" id="3398487at2"/>
<dbReference type="InterPro" id="IPR015422">
    <property type="entry name" value="PyrdxlP-dep_Trfase_small"/>
</dbReference>
<dbReference type="SUPFAM" id="SSF53383">
    <property type="entry name" value="PLP-dependent transferases"/>
    <property type="match status" value="1"/>
</dbReference>
<dbReference type="KEGG" id="bpdz:BBN53_07200"/>
<gene>
    <name evidence="8" type="primary">tpa</name>
    <name evidence="7" type="ORF">BBN53_07200</name>
    <name evidence="8" type="ORF">ERS370011_04107</name>
</gene>
<evidence type="ECO:0000313" key="8">
    <source>
        <dbReference type="EMBL" id="CUJ17098.1"/>
    </source>
</evidence>
<dbReference type="InterPro" id="IPR015424">
    <property type="entry name" value="PyrdxlP-dep_Trfase"/>
</dbReference>
<keyword evidence="10" id="KW-1185">Reference proteome</keyword>
<keyword evidence="8" id="KW-0670">Pyruvate</keyword>
<dbReference type="GO" id="GO:0030170">
    <property type="term" value="F:pyridoxal phosphate binding"/>
    <property type="evidence" value="ECO:0007669"/>
    <property type="project" value="InterPro"/>
</dbReference>